<name>A0A6A0GVL6_HYAAZ</name>
<dbReference type="PANTHER" id="PTHR19423:SF1">
    <property type="entry name" value="SH3 DOMAIN-BINDING PROTEIN 5"/>
    <property type="match status" value="1"/>
</dbReference>
<evidence type="ECO:0000313" key="3">
    <source>
        <dbReference type="EMBL" id="KAA0188023.1"/>
    </source>
</evidence>
<dbReference type="GO" id="GO:0004860">
    <property type="term" value="F:protein kinase inhibitor activity"/>
    <property type="evidence" value="ECO:0007669"/>
    <property type="project" value="TreeGrafter"/>
</dbReference>
<dbReference type="AlphaFoldDB" id="A0A6A0GVL6"/>
<dbReference type="OrthoDB" id="446789at2759"/>
<dbReference type="Pfam" id="PF05276">
    <property type="entry name" value="SH3BP5"/>
    <property type="match status" value="1"/>
</dbReference>
<sequence>MVELDRLNGATDEINKLESALEDANNSFRHDLSEASSSLQLLGRKLGSAVEKARPYFEAMQHARKLHLDCQRTAVQYQRANSVHQAARSTISLAEERFSNAHLNQRQFDPAWQEMLNHATRKASP</sequence>
<proteinExistence type="inferred from homology"/>
<evidence type="ECO:0000256" key="2">
    <source>
        <dbReference type="ARBA" id="ARBA00023054"/>
    </source>
</evidence>
<dbReference type="GO" id="GO:0005737">
    <property type="term" value="C:cytoplasm"/>
    <property type="evidence" value="ECO:0007669"/>
    <property type="project" value="TreeGrafter"/>
</dbReference>
<reference evidence="3" key="3">
    <citation type="submission" date="2019-06" db="EMBL/GenBank/DDBJ databases">
        <authorList>
            <person name="Poynton C."/>
            <person name="Hasenbein S."/>
            <person name="Benoit J.B."/>
            <person name="Sepulveda M.S."/>
            <person name="Poelchau M.F."/>
            <person name="Murali S.C."/>
            <person name="Chen S."/>
            <person name="Glastad K.M."/>
            <person name="Werren J.H."/>
            <person name="Vineis J.H."/>
            <person name="Bowen J.L."/>
            <person name="Friedrich M."/>
            <person name="Jones J."/>
            <person name="Robertson H.M."/>
            <person name="Feyereisen R."/>
            <person name="Mechler-Hickson A."/>
            <person name="Mathers N."/>
            <person name="Lee C.E."/>
            <person name="Colbourne J.K."/>
            <person name="Biales A."/>
            <person name="Johnston J.S."/>
            <person name="Wellborn G.A."/>
            <person name="Rosendale A.J."/>
            <person name="Cridge A.G."/>
            <person name="Munoz-Torres M.C."/>
            <person name="Bain P.A."/>
            <person name="Manny A.R."/>
            <person name="Major K.M."/>
            <person name="Lambert F.N."/>
            <person name="Vulpe C.D."/>
            <person name="Tuck P."/>
            <person name="Blalock B.J."/>
            <person name="Lin Y.-Y."/>
            <person name="Smith M.E."/>
            <person name="Ochoa-Acuna H."/>
            <person name="Chen M.-J.M."/>
            <person name="Childers C.P."/>
            <person name="Qu J."/>
            <person name="Dugan S."/>
            <person name="Lee S.L."/>
            <person name="Chao H."/>
            <person name="Dinh H."/>
            <person name="Han Y."/>
            <person name="Doddapaneni H."/>
            <person name="Worley K.C."/>
            <person name="Muzny D.M."/>
            <person name="Gibbs R.A."/>
            <person name="Richards S."/>
        </authorList>
    </citation>
    <scope>NUCLEOTIDE SEQUENCE</scope>
    <source>
        <strain evidence="3">HAZT.00-mixed</strain>
        <tissue evidence="3">Whole organism</tissue>
    </source>
</reference>
<gene>
    <name evidence="3" type="ORF">HAZT_HAZT004577</name>
</gene>
<dbReference type="PANTHER" id="PTHR19423">
    <property type="entry name" value="SH3 DOMAIN-BINDING PROTEIN 5"/>
    <property type="match status" value="1"/>
</dbReference>
<protein>
    <submittedName>
        <fullName evidence="3">Uncharacterized protein</fullName>
    </submittedName>
</protein>
<dbReference type="InterPro" id="IPR007940">
    <property type="entry name" value="SH3BP5"/>
</dbReference>
<comment type="similarity">
    <text evidence="1">Belongs to the SH3BP5 family.</text>
</comment>
<organism evidence="3">
    <name type="scientific">Hyalella azteca</name>
    <name type="common">Amphipod</name>
    <dbReference type="NCBI Taxonomy" id="294128"/>
    <lineage>
        <taxon>Eukaryota</taxon>
        <taxon>Metazoa</taxon>
        <taxon>Ecdysozoa</taxon>
        <taxon>Arthropoda</taxon>
        <taxon>Crustacea</taxon>
        <taxon>Multicrustacea</taxon>
        <taxon>Malacostraca</taxon>
        <taxon>Eumalacostraca</taxon>
        <taxon>Peracarida</taxon>
        <taxon>Amphipoda</taxon>
        <taxon>Senticaudata</taxon>
        <taxon>Talitrida</taxon>
        <taxon>Talitroidea</taxon>
        <taxon>Hyalellidae</taxon>
        <taxon>Hyalella</taxon>
    </lineage>
</organism>
<accession>A0A6A0GVL6</accession>
<comment type="caution">
    <text evidence="3">The sequence shown here is derived from an EMBL/GenBank/DDBJ whole genome shotgun (WGS) entry which is preliminary data.</text>
</comment>
<reference evidence="3" key="2">
    <citation type="journal article" date="2018" name="Environ. Sci. Technol.">
        <title>The Toxicogenome of Hyalella azteca: A Model for Sediment Ecotoxicology and Evolutionary Toxicology.</title>
        <authorList>
            <person name="Poynton H.C."/>
            <person name="Hasenbein S."/>
            <person name="Benoit J.B."/>
            <person name="Sepulveda M.S."/>
            <person name="Poelchau M.F."/>
            <person name="Hughes D.S.T."/>
            <person name="Murali S.C."/>
            <person name="Chen S."/>
            <person name="Glastad K.M."/>
            <person name="Goodisman M.A.D."/>
            <person name="Werren J.H."/>
            <person name="Vineis J.H."/>
            <person name="Bowen J.L."/>
            <person name="Friedrich M."/>
            <person name="Jones J."/>
            <person name="Robertson H.M."/>
            <person name="Feyereisen R."/>
            <person name="Mechler-Hickson A."/>
            <person name="Mathers N."/>
            <person name="Lee C.E."/>
            <person name="Colbourne J.K."/>
            <person name="Biales A."/>
            <person name="Johnston J.S."/>
            <person name="Wellborn G.A."/>
            <person name="Rosendale A.J."/>
            <person name="Cridge A.G."/>
            <person name="Munoz-Torres M.C."/>
            <person name="Bain P.A."/>
            <person name="Manny A.R."/>
            <person name="Major K.M."/>
            <person name="Lambert F.N."/>
            <person name="Vulpe C.D."/>
            <person name="Tuck P."/>
            <person name="Blalock B.J."/>
            <person name="Lin Y.Y."/>
            <person name="Smith M.E."/>
            <person name="Ochoa-Acuna H."/>
            <person name="Chen M.M."/>
            <person name="Childers C.P."/>
            <person name="Qu J."/>
            <person name="Dugan S."/>
            <person name="Lee S.L."/>
            <person name="Chao H."/>
            <person name="Dinh H."/>
            <person name="Han Y."/>
            <person name="Doddapaneni H."/>
            <person name="Worley K.C."/>
            <person name="Muzny D.M."/>
            <person name="Gibbs R.A."/>
            <person name="Richards S."/>
        </authorList>
    </citation>
    <scope>NUCLEOTIDE SEQUENCE</scope>
    <source>
        <strain evidence="3">HAZT.00-mixed</strain>
        <tissue evidence="3">Whole organism</tissue>
    </source>
</reference>
<reference evidence="3" key="1">
    <citation type="submission" date="2014-08" db="EMBL/GenBank/DDBJ databases">
        <authorList>
            <person name="Murali S."/>
            <person name="Richards S."/>
            <person name="Bandaranaike D."/>
            <person name="Bellair M."/>
            <person name="Blankenburg K."/>
            <person name="Chao H."/>
            <person name="Dinh H."/>
            <person name="Doddapaneni H."/>
            <person name="Dugan-Rocha S."/>
            <person name="Elkadiri S."/>
            <person name="Gnanaolivu R."/>
            <person name="Hughes D."/>
            <person name="Lee S."/>
            <person name="Li M."/>
            <person name="Ming W."/>
            <person name="Munidasa M."/>
            <person name="Muniz J."/>
            <person name="Nguyen L."/>
            <person name="Osuji N."/>
            <person name="Pu L.-L."/>
            <person name="Puazo M."/>
            <person name="Skinner E."/>
            <person name="Qu C."/>
            <person name="Quiroz J."/>
            <person name="Raj R."/>
            <person name="Weissenberger G."/>
            <person name="Xin Y."/>
            <person name="Zou X."/>
            <person name="Han Y."/>
            <person name="Worley K."/>
            <person name="Muzny D."/>
            <person name="Gibbs R."/>
        </authorList>
    </citation>
    <scope>NUCLEOTIDE SEQUENCE</scope>
    <source>
        <strain evidence="3">HAZT.00-mixed</strain>
        <tissue evidence="3">Whole organism</tissue>
    </source>
</reference>
<dbReference type="GO" id="GO:0035556">
    <property type="term" value="P:intracellular signal transduction"/>
    <property type="evidence" value="ECO:0007669"/>
    <property type="project" value="InterPro"/>
</dbReference>
<dbReference type="EMBL" id="JQDR03014481">
    <property type="protein sequence ID" value="KAA0188023.1"/>
    <property type="molecule type" value="Genomic_DNA"/>
</dbReference>
<keyword evidence="2" id="KW-0175">Coiled coil</keyword>
<evidence type="ECO:0000256" key="1">
    <source>
        <dbReference type="ARBA" id="ARBA00007796"/>
    </source>
</evidence>
<dbReference type="Proteomes" id="UP000711488">
    <property type="component" value="Unassembled WGS sequence"/>
</dbReference>